<dbReference type="Proteomes" id="UP000758603">
    <property type="component" value="Unassembled WGS sequence"/>
</dbReference>
<dbReference type="GeneID" id="70137393"/>
<protein>
    <submittedName>
        <fullName evidence="2">Uncharacterized protein</fullName>
    </submittedName>
</protein>
<gene>
    <name evidence="2" type="ORF">BKA67DRAFT_665105</name>
</gene>
<dbReference type="AlphaFoldDB" id="A0A9P8RIE5"/>
<accession>A0A9P8RIE5</accession>
<reference evidence="2" key="1">
    <citation type="journal article" date="2021" name="Nat. Commun.">
        <title>Genetic determinants of endophytism in the Arabidopsis root mycobiome.</title>
        <authorList>
            <person name="Mesny F."/>
            <person name="Miyauchi S."/>
            <person name="Thiergart T."/>
            <person name="Pickel B."/>
            <person name="Atanasova L."/>
            <person name="Karlsson M."/>
            <person name="Huettel B."/>
            <person name="Barry K.W."/>
            <person name="Haridas S."/>
            <person name="Chen C."/>
            <person name="Bauer D."/>
            <person name="Andreopoulos W."/>
            <person name="Pangilinan J."/>
            <person name="LaButti K."/>
            <person name="Riley R."/>
            <person name="Lipzen A."/>
            <person name="Clum A."/>
            <person name="Drula E."/>
            <person name="Henrissat B."/>
            <person name="Kohler A."/>
            <person name="Grigoriev I.V."/>
            <person name="Martin F.M."/>
            <person name="Hacquard S."/>
        </authorList>
    </citation>
    <scope>NUCLEOTIDE SEQUENCE</scope>
    <source>
        <strain evidence="2">MPI-SDFR-AT-0073</strain>
    </source>
</reference>
<feature type="region of interest" description="Disordered" evidence="1">
    <location>
        <begin position="270"/>
        <end position="304"/>
    </location>
</feature>
<name>A0A9P8RIE5_9PEZI</name>
<evidence type="ECO:0000256" key="1">
    <source>
        <dbReference type="SAM" id="MobiDB-lite"/>
    </source>
</evidence>
<keyword evidence="3" id="KW-1185">Reference proteome</keyword>
<evidence type="ECO:0000313" key="3">
    <source>
        <dbReference type="Proteomes" id="UP000758603"/>
    </source>
</evidence>
<comment type="caution">
    <text evidence="2">The sequence shown here is derived from an EMBL/GenBank/DDBJ whole genome shotgun (WGS) entry which is preliminary data.</text>
</comment>
<organism evidence="2 3">
    <name type="scientific">Truncatella angustata</name>
    <dbReference type="NCBI Taxonomy" id="152316"/>
    <lineage>
        <taxon>Eukaryota</taxon>
        <taxon>Fungi</taxon>
        <taxon>Dikarya</taxon>
        <taxon>Ascomycota</taxon>
        <taxon>Pezizomycotina</taxon>
        <taxon>Sordariomycetes</taxon>
        <taxon>Xylariomycetidae</taxon>
        <taxon>Amphisphaeriales</taxon>
        <taxon>Sporocadaceae</taxon>
        <taxon>Truncatella</taxon>
    </lineage>
</organism>
<proteinExistence type="predicted"/>
<evidence type="ECO:0000313" key="2">
    <source>
        <dbReference type="EMBL" id="KAH6643285.1"/>
    </source>
</evidence>
<dbReference type="RefSeq" id="XP_045951215.1">
    <property type="nucleotide sequence ID" value="XM_046108502.1"/>
</dbReference>
<sequence length="451" mass="49941">MASANRTVTDAIESTTILLNLLEAIKRDGVFDAAGCGNGIEAYVKHTETFTTAMSAQAAVLAPIVRGTIKHLDAAKQTHSHHEEVGSIIGGYGTLKDWSTNAAKCEEHIVLAKGLLDNITKSIADLRKVHAETEADHLAVEFHDAAHSAFEKLGTFNFPVALGGARVTNTSDRHHIKVTQMGDTVADNTSFQELGLSEVGLSGPKEIYTQQPDPFYAPRYRASPTNCEDDTHLYSIQDLPAELDLAHGTHEHEDLLNIHGNGNFTDHVASMDHNQSTPEQHPDALERASSNYCGSPGPRDYAWPAQPRTTRYRDHLLIPAESLTPLAKRPYGRVPFVYSPPGLRKSKKEKTCKHPTTKQPSYWNGEWYNYGDDWGRNGSAFSNYDCGAQASPHQPERSFNPYESYCRYTVDTTMNTRDAVHRQDNNGSAPVTTKEWNSDWIAPGLRDGEEW</sequence>
<dbReference type="EMBL" id="JAGPXC010000013">
    <property type="protein sequence ID" value="KAH6643285.1"/>
    <property type="molecule type" value="Genomic_DNA"/>
</dbReference>